<evidence type="ECO:0000313" key="2">
    <source>
        <dbReference type="EMBL" id="SEF72193.1"/>
    </source>
</evidence>
<accession>A0A1I1LWQ9</accession>
<dbReference type="InterPro" id="IPR027395">
    <property type="entry name" value="WH_DNA-bd_dom"/>
</dbReference>
<protein>
    <submittedName>
        <fullName evidence="2 3">Transcriptional regulator</fullName>
    </submittedName>
</protein>
<accession>A0A1H5UAY2</accession>
<evidence type="ECO:0000313" key="4">
    <source>
        <dbReference type="Proteomes" id="UP000199690"/>
    </source>
</evidence>
<organism evidence="2 5">
    <name type="scientific">Saccharopolyspora kobensis</name>
    <dbReference type="NCBI Taxonomy" id="146035"/>
    <lineage>
        <taxon>Bacteria</taxon>
        <taxon>Bacillati</taxon>
        <taxon>Actinomycetota</taxon>
        <taxon>Actinomycetes</taxon>
        <taxon>Pseudonocardiales</taxon>
        <taxon>Pseudonocardiaceae</taxon>
        <taxon>Saccharopolyspora</taxon>
    </lineage>
</organism>
<evidence type="ECO:0000313" key="3">
    <source>
        <dbReference type="EMBL" id="SFC75378.1"/>
    </source>
</evidence>
<dbReference type="PANTHER" id="PTHR37318:SF1">
    <property type="entry name" value="BSL7504 PROTEIN"/>
    <property type="match status" value="1"/>
</dbReference>
<reference evidence="2" key="2">
    <citation type="submission" date="2016-10" db="EMBL/GenBank/DDBJ databases">
        <authorList>
            <person name="de Groot N.N."/>
        </authorList>
    </citation>
    <scope>NUCLEOTIDE SEQUENCE [LARGE SCALE GENOMIC DNA]</scope>
    <source>
        <strain evidence="2">ATCC 20501</strain>
    </source>
</reference>
<dbReference type="Proteomes" id="UP000199690">
    <property type="component" value="Unassembled WGS sequence"/>
</dbReference>
<dbReference type="EMBL" id="FOME01000001">
    <property type="protein sequence ID" value="SFC75378.1"/>
    <property type="molecule type" value="Genomic_DNA"/>
</dbReference>
<feature type="domain" description="Winged helix DNA-binding" evidence="1">
    <location>
        <begin position="16"/>
        <end position="94"/>
    </location>
</feature>
<dbReference type="AlphaFoldDB" id="A0A1H5UAY2"/>
<evidence type="ECO:0000259" key="1">
    <source>
        <dbReference type="Pfam" id="PF13601"/>
    </source>
</evidence>
<name>A0A1H5UAY2_9PSEU</name>
<dbReference type="GO" id="GO:0003677">
    <property type="term" value="F:DNA binding"/>
    <property type="evidence" value="ECO:0007669"/>
    <property type="project" value="UniProtKB-KW"/>
</dbReference>
<sequence>MNHPRRELDPVIHSPVRFSVVAALSGVEQAEFRFIRDTVEVSDSALSQHVAALEQVGYVKVTKGRAGRRAKTWLALTETGRRAFTHHLAVLNRIATEPPQPPAES</sequence>
<keyword evidence="4" id="KW-1185">Reference proteome</keyword>
<dbReference type="Pfam" id="PF13601">
    <property type="entry name" value="HTH_34"/>
    <property type="match status" value="1"/>
</dbReference>
<dbReference type="Proteomes" id="UP000236729">
    <property type="component" value="Unassembled WGS sequence"/>
</dbReference>
<evidence type="ECO:0000313" key="5">
    <source>
        <dbReference type="Proteomes" id="UP000236729"/>
    </source>
</evidence>
<reference evidence="4 5" key="1">
    <citation type="submission" date="2016-10" db="EMBL/GenBank/DDBJ databases">
        <authorList>
            <person name="Varghese N."/>
            <person name="Submissions S."/>
        </authorList>
    </citation>
    <scope>NUCLEOTIDE SEQUENCE [LARGE SCALE GENOMIC DNA]</scope>
    <source>
        <strain evidence="5">ATCC 20501</strain>
        <strain evidence="3 4">CGMCC 4.3529</strain>
    </source>
</reference>
<dbReference type="PANTHER" id="PTHR37318">
    <property type="entry name" value="BSL7504 PROTEIN"/>
    <property type="match status" value="1"/>
</dbReference>
<dbReference type="EMBL" id="FNVB01000002">
    <property type="protein sequence ID" value="SEF72193.1"/>
    <property type="molecule type" value="Genomic_DNA"/>
</dbReference>
<dbReference type="RefSeq" id="WP_093347751.1">
    <property type="nucleotide sequence ID" value="NZ_FNVB01000002.1"/>
</dbReference>
<dbReference type="InterPro" id="IPR036390">
    <property type="entry name" value="WH_DNA-bd_sf"/>
</dbReference>
<proteinExistence type="predicted"/>
<keyword evidence="2" id="KW-0238">DNA-binding</keyword>
<dbReference type="SUPFAM" id="SSF46785">
    <property type="entry name" value="Winged helix' DNA-binding domain"/>
    <property type="match status" value="1"/>
</dbReference>
<gene>
    <name evidence="2" type="ORF">SAMN02982929_00469</name>
    <name evidence="3" type="ORF">SAMN05216506_1011601</name>
</gene>
<dbReference type="SMR" id="A0A1H5UAY2"/>
<dbReference type="InterPro" id="IPR036388">
    <property type="entry name" value="WH-like_DNA-bd_sf"/>
</dbReference>
<dbReference type="Gene3D" id="1.10.10.10">
    <property type="entry name" value="Winged helix-like DNA-binding domain superfamily/Winged helix DNA-binding domain"/>
    <property type="match status" value="1"/>
</dbReference>